<gene>
    <name evidence="2" type="ORF">HKT18_07620</name>
</gene>
<evidence type="ECO:0000259" key="1">
    <source>
        <dbReference type="Pfam" id="PF13568"/>
    </source>
</evidence>
<organism evidence="2 3">
    <name type="scientific">Flavobacterium rivulicola</name>
    <dbReference type="NCBI Taxonomy" id="2732161"/>
    <lineage>
        <taxon>Bacteria</taxon>
        <taxon>Pseudomonadati</taxon>
        <taxon>Bacteroidota</taxon>
        <taxon>Flavobacteriia</taxon>
        <taxon>Flavobacteriales</taxon>
        <taxon>Flavobacteriaceae</taxon>
        <taxon>Flavobacterium</taxon>
    </lineage>
</organism>
<dbReference type="SUPFAM" id="SSF56925">
    <property type="entry name" value="OMPA-like"/>
    <property type="match status" value="1"/>
</dbReference>
<protein>
    <submittedName>
        <fullName evidence="2">PorT family protein</fullName>
    </submittedName>
</protein>
<dbReference type="AlphaFoldDB" id="A0A7Y3VZ14"/>
<comment type="caution">
    <text evidence="2">The sequence shown here is derived from an EMBL/GenBank/DDBJ whole genome shotgun (WGS) entry which is preliminary data.</text>
</comment>
<dbReference type="Pfam" id="PF13568">
    <property type="entry name" value="OMP_b-brl_2"/>
    <property type="match status" value="1"/>
</dbReference>
<feature type="domain" description="Outer membrane protein beta-barrel" evidence="1">
    <location>
        <begin position="19"/>
        <end position="157"/>
    </location>
</feature>
<accession>A0A7Y3VZ14</accession>
<evidence type="ECO:0000313" key="3">
    <source>
        <dbReference type="Proteomes" id="UP000536509"/>
    </source>
</evidence>
<name>A0A7Y3VZ14_9FLAO</name>
<sequence>MKKAIVILMVLFGLNVVSAQTLKFGLKAGANFATLEGNNVEGSTYTSFHFGALLEVKLLENLSLQPELVYSSQGTKINEAAFDDINYNYLTVPVLAKFYLTKNKLSFEAGPQFSFLVNENVADQFEGETFDFAIAGGLGYNITEHFLIQARYVAGLTEANRSAEVRNRTIQLSLGYRF</sequence>
<proteinExistence type="predicted"/>
<dbReference type="Proteomes" id="UP000536509">
    <property type="component" value="Unassembled WGS sequence"/>
</dbReference>
<dbReference type="InterPro" id="IPR025665">
    <property type="entry name" value="Beta-barrel_OMP_2"/>
</dbReference>
<reference evidence="2 3" key="1">
    <citation type="submission" date="2020-05" db="EMBL/GenBank/DDBJ databases">
        <title>Draft genome of Flavobacterium sp. IMCC34852.</title>
        <authorList>
            <person name="Song J."/>
            <person name="Cho J.-C."/>
        </authorList>
    </citation>
    <scope>NUCLEOTIDE SEQUENCE [LARGE SCALE GENOMIC DNA]</scope>
    <source>
        <strain evidence="2 3">IMCC34852</strain>
    </source>
</reference>
<dbReference type="RefSeq" id="WP_171222254.1">
    <property type="nucleotide sequence ID" value="NZ_CP121446.1"/>
</dbReference>
<dbReference type="EMBL" id="JABEVX010000003">
    <property type="protein sequence ID" value="NNT72077.1"/>
    <property type="molecule type" value="Genomic_DNA"/>
</dbReference>
<evidence type="ECO:0000313" key="2">
    <source>
        <dbReference type="EMBL" id="NNT72077.1"/>
    </source>
</evidence>
<dbReference type="InterPro" id="IPR011250">
    <property type="entry name" value="OMP/PagP_B-barrel"/>
</dbReference>
<keyword evidence="3" id="KW-1185">Reference proteome</keyword>